<organism evidence="6 7">
    <name type="scientific">Neolewinella lacunae</name>
    <dbReference type="NCBI Taxonomy" id="1517758"/>
    <lineage>
        <taxon>Bacteria</taxon>
        <taxon>Pseudomonadati</taxon>
        <taxon>Bacteroidota</taxon>
        <taxon>Saprospiria</taxon>
        <taxon>Saprospirales</taxon>
        <taxon>Lewinellaceae</taxon>
        <taxon>Neolewinella</taxon>
    </lineage>
</organism>
<dbReference type="SUPFAM" id="SSF46785">
    <property type="entry name" value="Winged helix' DNA-binding domain"/>
    <property type="match status" value="1"/>
</dbReference>
<accession>A0A923PS04</accession>
<keyword evidence="2" id="KW-0805">Transcription regulation</keyword>
<gene>
    <name evidence="6" type="ORF">H9S92_19790</name>
</gene>
<dbReference type="InterPro" id="IPR005119">
    <property type="entry name" value="LysR_subst-bd"/>
</dbReference>
<keyword evidence="3" id="KW-0238">DNA-binding</keyword>
<dbReference type="Pfam" id="PF03466">
    <property type="entry name" value="LysR_substrate"/>
    <property type="match status" value="1"/>
</dbReference>
<feature type="domain" description="HTH lysR-type" evidence="5">
    <location>
        <begin position="1"/>
        <end position="60"/>
    </location>
</feature>
<name>A0A923PS04_9BACT</name>
<comment type="caution">
    <text evidence="6">The sequence shown here is derived from an EMBL/GenBank/DDBJ whole genome shotgun (WGS) entry which is preliminary data.</text>
</comment>
<dbReference type="PANTHER" id="PTHR30126">
    <property type="entry name" value="HTH-TYPE TRANSCRIPTIONAL REGULATOR"/>
    <property type="match status" value="1"/>
</dbReference>
<evidence type="ECO:0000256" key="2">
    <source>
        <dbReference type="ARBA" id="ARBA00023015"/>
    </source>
</evidence>
<dbReference type="Proteomes" id="UP000650081">
    <property type="component" value="Unassembled WGS sequence"/>
</dbReference>
<evidence type="ECO:0000313" key="7">
    <source>
        <dbReference type="Proteomes" id="UP000650081"/>
    </source>
</evidence>
<evidence type="ECO:0000259" key="5">
    <source>
        <dbReference type="PROSITE" id="PS50931"/>
    </source>
</evidence>
<reference evidence="6" key="1">
    <citation type="submission" date="2020-08" db="EMBL/GenBank/DDBJ databases">
        <title>Lewinella bacteria from marine environments.</title>
        <authorList>
            <person name="Zhong Y."/>
        </authorList>
    </citation>
    <scope>NUCLEOTIDE SEQUENCE</scope>
    <source>
        <strain evidence="6">KCTC 42187</strain>
    </source>
</reference>
<evidence type="ECO:0000256" key="1">
    <source>
        <dbReference type="ARBA" id="ARBA00009437"/>
    </source>
</evidence>
<evidence type="ECO:0000313" key="6">
    <source>
        <dbReference type="EMBL" id="MBC6996424.1"/>
    </source>
</evidence>
<dbReference type="RefSeq" id="WP_187468430.1">
    <property type="nucleotide sequence ID" value="NZ_JACSIT010000152.1"/>
</dbReference>
<dbReference type="InterPro" id="IPR036388">
    <property type="entry name" value="WH-like_DNA-bd_sf"/>
</dbReference>
<proteinExistence type="inferred from homology"/>
<dbReference type="SUPFAM" id="SSF53850">
    <property type="entry name" value="Periplasmic binding protein-like II"/>
    <property type="match status" value="1"/>
</dbReference>
<dbReference type="Gene3D" id="3.40.190.290">
    <property type="match status" value="1"/>
</dbReference>
<comment type="similarity">
    <text evidence="1">Belongs to the LysR transcriptional regulatory family.</text>
</comment>
<dbReference type="GO" id="GO:0003700">
    <property type="term" value="F:DNA-binding transcription factor activity"/>
    <property type="evidence" value="ECO:0007669"/>
    <property type="project" value="InterPro"/>
</dbReference>
<keyword evidence="4" id="KW-0804">Transcription</keyword>
<dbReference type="GO" id="GO:0000976">
    <property type="term" value="F:transcription cis-regulatory region binding"/>
    <property type="evidence" value="ECO:0007669"/>
    <property type="project" value="TreeGrafter"/>
</dbReference>
<evidence type="ECO:0000256" key="3">
    <source>
        <dbReference type="ARBA" id="ARBA00023125"/>
    </source>
</evidence>
<dbReference type="PROSITE" id="PS50931">
    <property type="entry name" value="HTH_LYSR"/>
    <property type="match status" value="1"/>
</dbReference>
<dbReference type="Gene3D" id="1.10.10.10">
    <property type="entry name" value="Winged helix-like DNA-binding domain superfamily/Winged helix DNA-binding domain"/>
    <property type="match status" value="1"/>
</dbReference>
<dbReference type="InterPro" id="IPR000847">
    <property type="entry name" value="LysR_HTH_N"/>
</dbReference>
<evidence type="ECO:0000256" key="4">
    <source>
        <dbReference type="ARBA" id="ARBA00023163"/>
    </source>
</evidence>
<dbReference type="InterPro" id="IPR036390">
    <property type="entry name" value="WH_DNA-bd_sf"/>
</dbReference>
<dbReference type="AlphaFoldDB" id="A0A923PS04"/>
<dbReference type="EMBL" id="JACSIT010000152">
    <property type="protein sequence ID" value="MBC6996424.1"/>
    <property type="molecule type" value="Genomic_DNA"/>
</dbReference>
<dbReference type="PANTHER" id="PTHR30126:SF5">
    <property type="entry name" value="HTH-TYPE TRANSCRIPTIONAL ACTIVATOR CMPR"/>
    <property type="match status" value="1"/>
</dbReference>
<protein>
    <submittedName>
        <fullName evidence="6">LysR family transcriptional regulator</fullName>
    </submittedName>
</protein>
<dbReference type="Pfam" id="PF00126">
    <property type="entry name" value="HTH_1"/>
    <property type="match status" value="1"/>
</dbReference>
<sequence>MNYTLHQLRVFYEVVQYRSITRAAEALHLSQPAVSIQLRNFQQQFDAPLTELVNRRLYITDLGREVAELARQILDSADLLEHRASTKGEELTGRLTISVVSTGKYVMPYFLRPFLAQHPRVRLSLDVTNRQRVVESLRANEVDFSLVSILPERLSLHSLTLLPNILFLVGHPEVDCGPNADLSTVLEQRPLIFREVGSGTRQVTEQYLYQRGLPLSPQLELVSNEAVKQAVMAGLGVSIMPLIGIRNELELGQLSILPVPGLPVRTEWQITWLQDKTLTPTAAAFLEYLRLRGEEIVAQSFAYLAAYPPE</sequence>
<keyword evidence="7" id="KW-1185">Reference proteome</keyword>